<proteinExistence type="predicted"/>
<dbReference type="GO" id="GO:0005524">
    <property type="term" value="F:ATP binding"/>
    <property type="evidence" value="ECO:0007669"/>
    <property type="project" value="UniProtKB-KW"/>
</dbReference>
<dbReference type="AlphaFoldDB" id="A0A1J4NQR8"/>
<evidence type="ECO:0000313" key="4">
    <source>
        <dbReference type="EMBL" id="OIJ63589.1"/>
    </source>
</evidence>
<dbReference type="STRING" id="1428628.WN71_032715"/>
<gene>
    <name evidence="4" type="ORF">WN71_032715</name>
</gene>
<dbReference type="Gene3D" id="1.25.40.10">
    <property type="entry name" value="Tetratricopeptide repeat domain"/>
    <property type="match status" value="2"/>
</dbReference>
<dbReference type="NCBIfam" id="NF040586">
    <property type="entry name" value="FxSxx_TPR"/>
    <property type="match status" value="1"/>
</dbReference>
<evidence type="ECO:0000259" key="2">
    <source>
        <dbReference type="Pfam" id="PF00931"/>
    </source>
</evidence>
<organism evidence="4 5">
    <name type="scientific">Streptomyces mangrovisoli</name>
    <dbReference type="NCBI Taxonomy" id="1428628"/>
    <lineage>
        <taxon>Bacteria</taxon>
        <taxon>Bacillati</taxon>
        <taxon>Actinomycetota</taxon>
        <taxon>Actinomycetes</taxon>
        <taxon>Kitasatosporales</taxon>
        <taxon>Streptomycetaceae</taxon>
        <taxon>Streptomyces</taxon>
    </lineage>
</organism>
<feature type="domain" description="NB-ARC" evidence="2">
    <location>
        <begin position="179"/>
        <end position="324"/>
    </location>
</feature>
<dbReference type="SUPFAM" id="SSF48452">
    <property type="entry name" value="TPR-like"/>
    <property type="match status" value="2"/>
</dbReference>
<dbReference type="Pfam" id="PF13424">
    <property type="entry name" value="TPR_12"/>
    <property type="match status" value="2"/>
</dbReference>
<dbReference type="InterPro" id="IPR027417">
    <property type="entry name" value="P-loop_NTPase"/>
</dbReference>
<evidence type="ECO:0000313" key="5">
    <source>
        <dbReference type="Proteomes" id="UP000034196"/>
    </source>
</evidence>
<reference evidence="4" key="1">
    <citation type="submission" date="2016-10" db="EMBL/GenBank/DDBJ databases">
        <title>Genome sequence of Streptomyces mangrovisoli MUSC 149.</title>
        <authorList>
            <person name="Lee L.-H."/>
            <person name="Ser H.-L."/>
        </authorList>
    </citation>
    <scope>NUCLEOTIDE SEQUENCE [LARGE SCALE GENOMIC DNA]</scope>
    <source>
        <strain evidence="4">MUSC 149</strain>
    </source>
</reference>
<dbReference type="SUPFAM" id="SSF52540">
    <property type="entry name" value="P-loop containing nucleoside triphosphate hydrolases"/>
    <property type="match status" value="1"/>
</dbReference>
<accession>A0A1J4NQR8</accession>
<dbReference type="Pfam" id="PF13676">
    <property type="entry name" value="TIR_2"/>
    <property type="match status" value="1"/>
</dbReference>
<dbReference type="Gene3D" id="3.40.50.300">
    <property type="entry name" value="P-loop containing nucleotide triphosphate hydrolases"/>
    <property type="match status" value="1"/>
</dbReference>
<dbReference type="InterPro" id="IPR053137">
    <property type="entry name" value="NLR-like"/>
</dbReference>
<keyword evidence="4" id="KW-0067">ATP-binding</keyword>
<evidence type="ECO:0000259" key="3">
    <source>
        <dbReference type="Pfam" id="PF13676"/>
    </source>
</evidence>
<dbReference type="EMBL" id="LAVA02000097">
    <property type="protein sequence ID" value="OIJ63589.1"/>
    <property type="molecule type" value="Genomic_DNA"/>
</dbReference>
<keyword evidence="5" id="KW-1185">Reference proteome</keyword>
<dbReference type="RefSeq" id="WP_046591911.1">
    <property type="nucleotide sequence ID" value="NZ_LAVA02000097.1"/>
</dbReference>
<dbReference type="InterPro" id="IPR011990">
    <property type="entry name" value="TPR-like_helical_dom_sf"/>
</dbReference>
<dbReference type="InterPro" id="IPR000157">
    <property type="entry name" value="TIR_dom"/>
</dbReference>
<dbReference type="PANTHER" id="PTHR46082">
    <property type="entry name" value="ATP/GTP-BINDING PROTEIN-RELATED"/>
    <property type="match status" value="1"/>
</dbReference>
<feature type="region of interest" description="Disordered" evidence="1">
    <location>
        <begin position="137"/>
        <end position="165"/>
    </location>
</feature>
<comment type="caution">
    <text evidence="4">The sequence shown here is derived from an EMBL/GenBank/DDBJ whole genome shotgun (WGS) entry which is preliminary data.</text>
</comment>
<keyword evidence="4" id="KW-0547">Nucleotide-binding</keyword>
<dbReference type="Proteomes" id="UP000034196">
    <property type="component" value="Unassembled WGS sequence"/>
</dbReference>
<sequence>MSGLPSFTISYAGFNRPWAVWIADQLERLGHSAYPVRWNPPVSTPLAEALEDLLTAGNQVVLVLDDWYFQLGPRSQGEWTEALRQVVPPNADRFAAVSVATQTLPTTAVALRPVDVRDLESGEARRKILTRLGVEPTAAPVNGDRQGPRFPNDRPTVFGSPRRNHRFTGREPILDRVHTLFNQGPGGGRVMLHGTSGVGKSQIAAEYAHRFGNHYDVVWWVNGSRRVTARDDFARLAQEMKLTVGESVGERIRAVHDALVRGTPHRRWLVIFDGVDEPEDIQVADLLPDGPGHVLITTRTRDWSSSGDAETIQVEPFDRDESIAYIRRRAKRLTNEEASDLAAAVQDLPLLLAQTAAYLEANPAMPARDYVDQIRQNPTNVGVQYADYPMSFTTAWSITFNTLKDKHPSAVELLKLFVFFSPDAIPVRLIQTTRPDNLPENLADLAADPLRWSAVLQHLSDATAVRLDYQSTPEVPAVETVQMHRLYHTFVRNTLTPDQHDRMEATAQRVLASATPKSPDDTREWARYAQLIPHLEFSGALQTTDRAVRELVKDCLECLKARGEYSSGLQICEPVEARWRSDLGPTHRDTQVVTLQHANMLRRLGRYHAAESVSRSLVVALGEQEPTSTLDLLRVEDNLAGTLMGLGAYPEALRTFEAVWGVYRRELGEEEVLTLQTRSNIGVALTLLGRYEEAAEIHRTILAFRERKIRSNHRLTLLSGYRYAWMLRLLGRYPEALSRQEQNVRRHHTVMKQFHPQTLLAEHNLALCMRRSGDLQGAADTMGSVWRRSVQVQGPTHPDALLVAADYATFTREHGDLDLARDLAEKVSADFLRLLGRDHPYSIGTRGNLGLVMWESGERSEALSYAERAFHDMAQAVGDDHPWALGCALNASGARNRVDDEEGAHALSAETLERAKRALGDTHPLTLSCKAALADDLRALRRTQEAGKLEQAALQSLSETLGSQHSHTLSVRRRERPYWDFEPQPT</sequence>
<dbReference type="PANTHER" id="PTHR46082:SF6">
    <property type="entry name" value="AAA+ ATPASE DOMAIN-CONTAINING PROTEIN-RELATED"/>
    <property type="match status" value="1"/>
</dbReference>
<feature type="domain" description="TIR" evidence="3">
    <location>
        <begin position="7"/>
        <end position="127"/>
    </location>
</feature>
<dbReference type="InterPro" id="IPR002182">
    <property type="entry name" value="NB-ARC"/>
</dbReference>
<evidence type="ECO:0000256" key="1">
    <source>
        <dbReference type="SAM" id="MobiDB-lite"/>
    </source>
</evidence>
<protein>
    <submittedName>
        <fullName evidence="4">ATP-binding protein</fullName>
    </submittedName>
</protein>
<dbReference type="Pfam" id="PF00931">
    <property type="entry name" value="NB-ARC"/>
    <property type="match status" value="1"/>
</dbReference>
<dbReference type="GO" id="GO:0043531">
    <property type="term" value="F:ADP binding"/>
    <property type="evidence" value="ECO:0007669"/>
    <property type="project" value="InterPro"/>
</dbReference>
<dbReference type="OrthoDB" id="580767at2"/>
<dbReference type="GO" id="GO:0007165">
    <property type="term" value="P:signal transduction"/>
    <property type="evidence" value="ECO:0007669"/>
    <property type="project" value="InterPro"/>
</dbReference>
<name>A0A1J4NQR8_9ACTN</name>